<gene>
    <name evidence="2" type="ORF">ABDJ40_06865</name>
</gene>
<evidence type="ECO:0000256" key="1">
    <source>
        <dbReference type="SAM" id="MobiDB-lite"/>
    </source>
</evidence>
<evidence type="ECO:0000313" key="2">
    <source>
        <dbReference type="EMBL" id="MEO3712487.1"/>
    </source>
</evidence>
<dbReference type="InterPro" id="IPR021317">
    <property type="entry name" value="DUF2917"/>
</dbReference>
<dbReference type="RefSeq" id="WP_347607958.1">
    <property type="nucleotide sequence ID" value="NZ_JBDPZC010000002.1"/>
</dbReference>
<accession>A0ABV0GBQ4</accession>
<organism evidence="2 3">
    <name type="scientific">Roseateles flavus</name>
    <dbReference type="NCBI Taxonomy" id="3149041"/>
    <lineage>
        <taxon>Bacteria</taxon>
        <taxon>Pseudomonadati</taxon>
        <taxon>Pseudomonadota</taxon>
        <taxon>Betaproteobacteria</taxon>
        <taxon>Burkholderiales</taxon>
        <taxon>Sphaerotilaceae</taxon>
        <taxon>Roseateles</taxon>
    </lineage>
</organism>
<proteinExistence type="predicted"/>
<dbReference type="Proteomes" id="UP001462640">
    <property type="component" value="Unassembled WGS sequence"/>
</dbReference>
<dbReference type="Pfam" id="PF11142">
    <property type="entry name" value="DUF2917"/>
    <property type="match status" value="1"/>
</dbReference>
<comment type="caution">
    <text evidence="2">The sequence shown here is derived from an EMBL/GenBank/DDBJ whole genome shotgun (WGS) entry which is preliminary data.</text>
</comment>
<evidence type="ECO:0000313" key="3">
    <source>
        <dbReference type="Proteomes" id="UP001462640"/>
    </source>
</evidence>
<protein>
    <submittedName>
        <fullName evidence="2">DUF2917 domain-containing protein</fullName>
    </submittedName>
</protein>
<keyword evidence="3" id="KW-1185">Reference proteome</keyword>
<dbReference type="EMBL" id="JBDPZC010000002">
    <property type="protein sequence ID" value="MEO3712487.1"/>
    <property type="molecule type" value="Genomic_DNA"/>
</dbReference>
<sequence length="106" mass="11302">MDTTLPPPSSRSSTHALRPVPRAAAVPEPLPASQLLVLAASGHSQALDCPAGGELRILQGRVWISREGHAEDLFLDSGEMLRLQEAARLHLSAELAAPAWVRLAPE</sequence>
<name>A0ABV0GBQ4_9BURK</name>
<reference evidence="2 3" key="1">
    <citation type="submission" date="2024-05" db="EMBL/GenBank/DDBJ databases">
        <title>Roseateles sp. 2.12 16S ribosomal RNA gene Genome sequencing and assembly.</title>
        <authorList>
            <person name="Woo H."/>
        </authorList>
    </citation>
    <scope>NUCLEOTIDE SEQUENCE [LARGE SCALE GENOMIC DNA]</scope>
    <source>
        <strain evidence="2 3">2.12</strain>
    </source>
</reference>
<feature type="compositionally biased region" description="Low complexity" evidence="1">
    <location>
        <begin position="10"/>
        <end position="20"/>
    </location>
</feature>
<feature type="region of interest" description="Disordered" evidence="1">
    <location>
        <begin position="1"/>
        <end position="20"/>
    </location>
</feature>